<evidence type="ECO:0000313" key="2">
    <source>
        <dbReference type="Proteomes" id="UP000256923"/>
    </source>
</evidence>
<dbReference type="AlphaFoldDB" id="A0A7U6J5H0"/>
<dbReference type="EMBL" id="CP034673">
    <property type="protein sequence ID" value="AZS27139.1"/>
    <property type="molecule type" value="Genomic_DNA"/>
</dbReference>
<dbReference type="RefSeq" id="WP_069212144.1">
    <property type="nucleotide sequence ID" value="NZ_CP023055.1"/>
</dbReference>
<proteinExistence type="predicted"/>
<organism evidence="1 2">
    <name type="scientific">Vibrio anguillarum</name>
    <name type="common">Listonella anguillarum</name>
    <dbReference type="NCBI Taxonomy" id="55601"/>
    <lineage>
        <taxon>Bacteria</taxon>
        <taxon>Pseudomonadati</taxon>
        <taxon>Pseudomonadota</taxon>
        <taxon>Gammaproteobacteria</taxon>
        <taxon>Vibrionales</taxon>
        <taxon>Vibrionaceae</taxon>
        <taxon>Vibrio</taxon>
    </lineage>
</organism>
<name>A0A7U6J5H0_VIBAN</name>
<sequence length="94" mass="10982">MKEPNLTDIKLRSEIPTGAKLLGWIIYSPIQDDFLWNFRETAHMLAKRWIIYPDMAMRFKKYQQAVKMRDDLDLRGHATIVGAFDCGPEIRIGN</sequence>
<accession>A0A7U6J5H0</accession>
<dbReference type="Proteomes" id="UP000256923">
    <property type="component" value="Chromosome 2"/>
</dbReference>
<evidence type="ECO:0000313" key="1">
    <source>
        <dbReference type="EMBL" id="AZS27139.1"/>
    </source>
</evidence>
<gene>
    <name evidence="1" type="ORF">DYL72_19770</name>
</gene>
<reference evidence="1 2" key="1">
    <citation type="submission" date="2018-12" db="EMBL/GenBank/DDBJ databases">
        <title>Characterization and Draft Genome of Vibrio anguillarum J360 Marine Pathogen Isolated from an Outbreak in Lumpfish (Cyclopterus lumpus).</title>
        <authorList>
            <person name="Vasquez J.I."/>
            <person name="Cao T."/>
            <person name="Chakraborty S."/>
            <person name="Gnanagobal H."/>
            <person name="Wescot J."/>
            <person name="Boyce D."/>
            <person name="Santander J."/>
        </authorList>
    </citation>
    <scope>NUCLEOTIDE SEQUENCE [LARGE SCALE GENOMIC DNA]</scope>
    <source>
        <strain evidence="1 2">J360</strain>
    </source>
</reference>
<protein>
    <submittedName>
        <fullName evidence="1">Uncharacterized protein</fullName>
    </submittedName>
</protein>